<feature type="transmembrane region" description="Helical" evidence="16">
    <location>
        <begin position="991"/>
        <end position="1008"/>
    </location>
</feature>
<organism evidence="18 19">
    <name type="scientific">Tetranychus urticae</name>
    <name type="common">Two-spotted spider mite</name>
    <dbReference type="NCBI Taxonomy" id="32264"/>
    <lineage>
        <taxon>Eukaryota</taxon>
        <taxon>Metazoa</taxon>
        <taxon>Ecdysozoa</taxon>
        <taxon>Arthropoda</taxon>
        <taxon>Chelicerata</taxon>
        <taxon>Arachnida</taxon>
        <taxon>Acari</taxon>
        <taxon>Acariformes</taxon>
        <taxon>Trombidiformes</taxon>
        <taxon>Prostigmata</taxon>
        <taxon>Eleutherengona</taxon>
        <taxon>Raphignathae</taxon>
        <taxon>Tetranychoidea</taxon>
        <taxon>Tetranychidae</taxon>
        <taxon>Tetranychus</taxon>
    </lineage>
</organism>
<protein>
    <recommendedName>
        <fullName evidence="4">adenylate cyclase</fullName>
        <ecNumber evidence="4">4.6.1.1</ecNumber>
    </recommendedName>
</protein>
<evidence type="ECO:0000256" key="15">
    <source>
        <dbReference type="SAM" id="MobiDB-lite"/>
    </source>
</evidence>
<feature type="region of interest" description="Disordered" evidence="15">
    <location>
        <begin position="622"/>
        <end position="665"/>
    </location>
</feature>
<dbReference type="GO" id="GO:0004016">
    <property type="term" value="F:adenylate cyclase activity"/>
    <property type="evidence" value="ECO:0007669"/>
    <property type="project" value="UniProtKB-EC"/>
</dbReference>
<dbReference type="CDD" id="cd07302">
    <property type="entry name" value="CHD"/>
    <property type="match status" value="1"/>
</dbReference>
<reference evidence="19" key="1">
    <citation type="submission" date="2011-08" db="EMBL/GenBank/DDBJ databases">
        <authorList>
            <person name="Rombauts S."/>
        </authorList>
    </citation>
    <scope>NUCLEOTIDE SEQUENCE</scope>
    <source>
        <strain evidence="19">London</strain>
    </source>
</reference>
<feature type="transmembrane region" description="Helical" evidence="16">
    <location>
        <begin position="827"/>
        <end position="848"/>
    </location>
</feature>
<keyword evidence="11" id="KW-0115">cAMP biosynthesis</keyword>
<dbReference type="GO" id="GO:0046872">
    <property type="term" value="F:metal ion binding"/>
    <property type="evidence" value="ECO:0007669"/>
    <property type="project" value="UniProtKB-KW"/>
</dbReference>
<comment type="similarity">
    <text evidence="14">Belongs to the adenylyl cyclase class-4/guanylyl cyclase family.</text>
</comment>
<dbReference type="AlphaFoldDB" id="T1KL28"/>
<keyword evidence="19" id="KW-1185">Reference proteome</keyword>
<evidence type="ECO:0000256" key="5">
    <source>
        <dbReference type="ARBA" id="ARBA00022692"/>
    </source>
</evidence>
<evidence type="ECO:0000256" key="6">
    <source>
        <dbReference type="ARBA" id="ARBA00022723"/>
    </source>
</evidence>
<comment type="subcellular location">
    <subcellularLocation>
        <location evidence="3">Membrane</location>
        <topology evidence="3">Multi-pass membrane protein</topology>
    </subcellularLocation>
</comment>
<feature type="compositionally biased region" description="Polar residues" evidence="15">
    <location>
        <begin position="625"/>
        <end position="654"/>
    </location>
</feature>
<keyword evidence="7" id="KW-0547">Nucleotide-binding</keyword>
<keyword evidence="9" id="KW-0460">Magnesium</keyword>
<dbReference type="HOGENOM" id="CLU_001072_2_5_1"/>
<name>T1KL28_TETUR</name>
<dbReference type="Pfam" id="PF06327">
    <property type="entry name" value="Adcy_cons_dom"/>
    <property type="match status" value="1"/>
</dbReference>
<evidence type="ECO:0000313" key="19">
    <source>
        <dbReference type="Proteomes" id="UP000015104"/>
    </source>
</evidence>
<evidence type="ECO:0000256" key="10">
    <source>
        <dbReference type="ARBA" id="ARBA00022989"/>
    </source>
</evidence>
<feature type="transmembrane region" description="Helical" evidence="16">
    <location>
        <begin position="803"/>
        <end position="821"/>
    </location>
</feature>
<dbReference type="EMBL" id="CAEY01000202">
    <property type="status" value="NOT_ANNOTATED_CDS"/>
    <property type="molecule type" value="Genomic_DNA"/>
</dbReference>
<dbReference type="PROSITE" id="PS50125">
    <property type="entry name" value="GUANYLATE_CYCLASE_2"/>
    <property type="match status" value="2"/>
</dbReference>
<evidence type="ECO:0000259" key="17">
    <source>
        <dbReference type="PROSITE" id="PS50125"/>
    </source>
</evidence>
<dbReference type="GO" id="GO:0035556">
    <property type="term" value="P:intracellular signal transduction"/>
    <property type="evidence" value="ECO:0007669"/>
    <property type="project" value="InterPro"/>
</dbReference>
<feature type="transmembrane region" description="Helical" evidence="16">
    <location>
        <begin position="869"/>
        <end position="892"/>
    </location>
</feature>
<evidence type="ECO:0000313" key="18">
    <source>
        <dbReference type="EnsemblMetazoa" id="tetur14g00930.1"/>
    </source>
</evidence>
<dbReference type="Pfam" id="PF00211">
    <property type="entry name" value="Guanylate_cyc"/>
    <property type="match status" value="2"/>
</dbReference>
<evidence type="ECO:0000256" key="1">
    <source>
        <dbReference type="ARBA" id="ARBA00001593"/>
    </source>
</evidence>
<dbReference type="PANTHER" id="PTHR45627">
    <property type="entry name" value="ADENYLATE CYCLASE TYPE 1"/>
    <property type="match status" value="1"/>
</dbReference>
<dbReference type="InterPro" id="IPR001054">
    <property type="entry name" value="A/G_cyclase"/>
</dbReference>
<evidence type="ECO:0000256" key="2">
    <source>
        <dbReference type="ARBA" id="ARBA00001946"/>
    </source>
</evidence>
<dbReference type="GO" id="GO:0005886">
    <property type="term" value="C:plasma membrane"/>
    <property type="evidence" value="ECO:0007669"/>
    <property type="project" value="InterPro"/>
</dbReference>
<dbReference type="SUPFAM" id="SSF55073">
    <property type="entry name" value="Nucleotide cyclase"/>
    <property type="match status" value="2"/>
</dbReference>
<dbReference type="GO" id="GO:0006171">
    <property type="term" value="P:cAMP biosynthetic process"/>
    <property type="evidence" value="ECO:0007669"/>
    <property type="project" value="UniProtKB-KW"/>
</dbReference>
<evidence type="ECO:0000256" key="12">
    <source>
        <dbReference type="ARBA" id="ARBA00023136"/>
    </source>
</evidence>
<dbReference type="EC" id="4.6.1.1" evidence="4"/>
<feature type="transmembrane region" description="Helical" evidence="16">
    <location>
        <begin position="275"/>
        <end position="297"/>
    </location>
</feature>
<evidence type="ECO:0000256" key="9">
    <source>
        <dbReference type="ARBA" id="ARBA00022842"/>
    </source>
</evidence>
<feature type="domain" description="Guanylate cyclase" evidence="17">
    <location>
        <begin position="1071"/>
        <end position="1176"/>
    </location>
</feature>
<dbReference type="Pfam" id="PF16214">
    <property type="entry name" value="AC_N"/>
    <property type="match status" value="1"/>
</dbReference>
<keyword evidence="5 16" id="KW-0812">Transmembrane</keyword>
<dbReference type="Proteomes" id="UP000015104">
    <property type="component" value="Unassembled WGS sequence"/>
</dbReference>
<dbReference type="SMART" id="SM00044">
    <property type="entry name" value="CYCc"/>
    <property type="match status" value="1"/>
</dbReference>
<dbReference type="eggNOG" id="KOG3619">
    <property type="taxonomic scope" value="Eukaryota"/>
</dbReference>
<feature type="transmembrane region" description="Helical" evidence="16">
    <location>
        <begin position="252"/>
        <end position="268"/>
    </location>
</feature>
<keyword evidence="6" id="KW-0479">Metal-binding</keyword>
<evidence type="ECO:0000256" key="13">
    <source>
        <dbReference type="ARBA" id="ARBA00023239"/>
    </source>
</evidence>
<evidence type="ECO:0000256" key="14">
    <source>
        <dbReference type="RuleBase" id="RU000405"/>
    </source>
</evidence>
<dbReference type="STRING" id="32264.T1KL28"/>
<reference evidence="18" key="2">
    <citation type="submission" date="2015-06" db="UniProtKB">
        <authorList>
            <consortium name="EnsemblMetazoa"/>
        </authorList>
    </citation>
    <scope>IDENTIFICATION</scope>
</reference>
<feature type="transmembrane region" description="Helical" evidence="16">
    <location>
        <begin position="218"/>
        <end position="240"/>
    </location>
</feature>
<feature type="transmembrane region" description="Helical" evidence="16">
    <location>
        <begin position="309"/>
        <end position="326"/>
    </location>
</feature>
<dbReference type="InterPro" id="IPR029787">
    <property type="entry name" value="Nucleotide_cyclase"/>
</dbReference>
<dbReference type="InterPro" id="IPR032628">
    <property type="entry name" value="AC_N"/>
</dbReference>
<dbReference type="InterPro" id="IPR009398">
    <property type="entry name" value="Adcy_conserved_dom"/>
</dbReference>
<keyword evidence="13 14" id="KW-0456">Lyase</keyword>
<feature type="transmembrane region" description="Helical" evidence="16">
    <location>
        <begin position="143"/>
        <end position="160"/>
    </location>
</feature>
<dbReference type="GO" id="GO:0007189">
    <property type="term" value="P:adenylate cyclase-activating G protein-coupled receptor signaling pathway"/>
    <property type="evidence" value="ECO:0007669"/>
    <property type="project" value="TreeGrafter"/>
</dbReference>
<dbReference type="FunFam" id="3.30.70.1230:FF:000011">
    <property type="entry name" value="Adenylate cyclase"/>
    <property type="match status" value="1"/>
</dbReference>
<evidence type="ECO:0000256" key="7">
    <source>
        <dbReference type="ARBA" id="ARBA00022741"/>
    </source>
</evidence>
<feature type="transmembrane region" description="Helical" evidence="16">
    <location>
        <begin position="192"/>
        <end position="211"/>
    </location>
</feature>
<evidence type="ECO:0000256" key="8">
    <source>
        <dbReference type="ARBA" id="ARBA00022840"/>
    </source>
</evidence>
<dbReference type="InterPro" id="IPR018297">
    <property type="entry name" value="A/G_cyclase_CS"/>
</dbReference>
<dbReference type="PROSITE" id="PS00452">
    <property type="entry name" value="GUANYLATE_CYCLASE_1"/>
    <property type="match status" value="1"/>
</dbReference>
<feature type="transmembrane region" description="Helical" evidence="16">
    <location>
        <begin position="954"/>
        <end position="971"/>
    </location>
</feature>
<sequence length="1183" mass="134427">MSCSNQIALKSYGKGKVGKLNLKDIGGPTFIVNKESDRTNGCSNSWESNPNETSLSHNDLSIILNDDETPNCDSKMASHLAIHVHQAHRLTVKLRVHSVPIGVIVNGASDYIGVHLPKLSNEFNDDHLESGYQKYSQRQRQKSLVLVNLLDILLKVSLFISKTSSVKSQEDLLPTLSTTDQNPDNIESFEPLYALPWLFNNCLIIIFITCWNYCANNYLHIAAGATLATFNMEALLGFQFDEDFNSLHLPKGGIVWPTVFIVFITFAMMPLPLRWCVLCGLMTSILDITFMCLTFIFDNQDSSTFARKLTANILIYSCINFVSLYTKYLTDCAQRNAFLETRRSIETRYKIERENGKQEKLLLSLLPRFVALEIIKDIAEEEDHRKLLSAQFHKIYIHCYKDVSILFADIQGFTALASSCSAQELVRLLNDLFARFDKLAHENHCLRIKLLGDCYYCVSGLPDPRKDHAHCCVEMGLHMIQAIKRVRKKTEFDLNMRIGIHSGSVLCGVLGLRKWQFDVWSNDVTLANHMESGGLAGRVHISKATLNYLGDSYAVELGDGQSRDNYLRNHEVETFLIKQTEPTHMKRVYSTHGPIFSCKERSSSQDSTSVFPENCNPPKRHGKCSVNTLNSEPINSTSSADENRRIFSSTSSQSADDDGTLEWTPEIPFGNFNDLRYSLDDDPFEAEPGKVTSGKATSGSKLRKGFTSRKSGHANLVSPSVPETGLEISTIEGESKNLSIKRNNETVLTVSQQVDELIDHSIEIESNKKMIKENVTWFTLSFKNSDMETKFHQTKDSVFRSNMLCIAVIWLLLCGSQLIIFSRSLVLVTLFITGSLIMGLSLAITLSSEFDWCCKSFQKLSHSLDESRLFCNLLSCLLIIIIFSTTSSTILFCDSIAYQFDINSTELSSSSSSPWSPELSRQCYIYREYFIYSWLLTMVASTAFLKLPYTLKFIILFTMTTVYVFMIIFILNNLPSIQKDERLFTSKPKPLMLIVLYFFVVIYHCRLIERTSRLDFLWKLQAQKELQDMRELRHYNTQLLKNILPDHVATYFLTHDRTSDELYSQSYACCSVLFASIPNFANFYSEDINNGLECIRLLNEIIFDFDQLLDEDRFRSIEKIKTISSTYMAAAGLSPKDQSKSAANHLTALIEYTFAMKESLEEVNKHSFNNFKLRAGKLTCNNQ</sequence>
<accession>T1KL28</accession>
<feature type="transmembrane region" description="Helical" evidence="16">
    <location>
        <begin position="929"/>
        <end position="947"/>
    </location>
</feature>
<proteinExistence type="inferred from homology"/>
<dbReference type="EnsemblMetazoa" id="tetur14g00930.1">
    <property type="protein sequence ID" value="tetur14g00930.1"/>
    <property type="gene ID" value="tetur14g00930"/>
</dbReference>
<dbReference type="PANTHER" id="PTHR45627:SF1">
    <property type="entry name" value="ADENYLATE CYCLASE TYPE 8"/>
    <property type="match status" value="1"/>
</dbReference>
<dbReference type="Gene3D" id="3.30.70.1230">
    <property type="entry name" value="Nucleotide cyclase"/>
    <property type="match status" value="2"/>
</dbReference>
<evidence type="ECO:0000256" key="16">
    <source>
        <dbReference type="SAM" id="Phobius"/>
    </source>
</evidence>
<evidence type="ECO:0000256" key="11">
    <source>
        <dbReference type="ARBA" id="ARBA00022998"/>
    </source>
</evidence>
<keyword evidence="10 16" id="KW-1133">Transmembrane helix</keyword>
<evidence type="ECO:0000256" key="4">
    <source>
        <dbReference type="ARBA" id="ARBA00012201"/>
    </source>
</evidence>
<feature type="region of interest" description="Disordered" evidence="15">
    <location>
        <begin position="683"/>
        <end position="719"/>
    </location>
</feature>
<comment type="cofactor">
    <cofactor evidence="2">
        <name>Mg(2+)</name>
        <dbReference type="ChEBI" id="CHEBI:18420"/>
    </cofactor>
</comment>
<feature type="domain" description="Guanylate cyclase" evidence="17">
    <location>
        <begin position="404"/>
        <end position="531"/>
    </location>
</feature>
<feature type="compositionally biased region" description="Basic residues" evidence="15">
    <location>
        <begin position="701"/>
        <end position="712"/>
    </location>
</feature>
<keyword evidence="8" id="KW-0067">ATP-binding</keyword>
<evidence type="ECO:0000256" key="3">
    <source>
        <dbReference type="ARBA" id="ARBA00004141"/>
    </source>
</evidence>
<dbReference type="GO" id="GO:0005524">
    <property type="term" value="F:ATP binding"/>
    <property type="evidence" value="ECO:0007669"/>
    <property type="project" value="UniProtKB-KW"/>
</dbReference>
<comment type="catalytic activity">
    <reaction evidence="1">
        <text>ATP = 3',5'-cyclic AMP + diphosphate</text>
        <dbReference type="Rhea" id="RHEA:15389"/>
        <dbReference type="ChEBI" id="CHEBI:30616"/>
        <dbReference type="ChEBI" id="CHEBI:33019"/>
        <dbReference type="ChEBI" id="CHEBI:58165"/>
        <dbReference type="EC" id="4.6.1.1"/>
    </reaction>
</comment>
<keyword evidence="12 16" id="KW-0472">Membrane</keyword>